<feature type="domain" description="Cyanophage baseplate Pam3 plug gp18" evidence="2">
    <location>
        <begin position="9"/>
        <end position="104"/>
    </location>
</feature>
<feature type="compositionally biased region" description="Acidic residues" evidence="1">
    <location>
        <begin position="107"/>
        <end position="147"/>
    </location>
</feature>
<dbReference type="PATRIC" id="fig|33960.6.peg.340"/>
<reference evidence="3 4" key="1">
    <citation type="submission" date="2015-02" db="EMBL/GenBank/DDBJ databases">
        <title>Draft genome sequence of Lactobacillus collinoides CUPV2371 isolated from a natural cider, the first genome sequence of a strain of this species.</title>
        <authorList>
            <person name="Puertas A.I."/>
            <person name="Spano G."/>
            <person name="Capozzi V."/>
            <person name="Lamontanara A."/>
            <person name="Orru L."/>
            <person name="Duenas M.T."/>
        </authorList>
    </citation>
    <scope>NUCLEOTIDE SEQUENCE [LARGE SCALE GENOMIC DNA]</scope>
    <source>
        <strain evidence="3 4">237</strain>
    </source>
</reference>
<organism evidence="3 4">
    <name type="scientific">Secundilactobacillus collinoides</name>
    <name type="common">Lactobacillus collinoides</name>
    <dbReference type="NCBI Taxonomy" id="33960"/>
    <lineage>
        <taxon>Bacteria</taxon>
        <taxon>Bacillati</taxon>
        <taxon>Bacillota</taxon>
        <taxon>Bacilli</taxon>
        <taxon>Lactobacillales</taxon>
        <taxon>Lactobacillaceae</taxon>
        <taxon>Secundilactobacillus</taxon>
    </lineage>
</organism>
<dbReference type="Proteomes" id="UP000076480">
    <property type="component" value="Unassembled WGS sequence"/>
</dbReference>
<comment type="caution">
    <text evidence="3">The sequence shown here is derived from an EMBL/GenBank/DDBJ whole genome shotgun (WGS) entry which is preliminary data.</text>
</comment>
<dbReference type="Pfam" id="PF22479">
    <property type="entry name" value="Pam3_gp18"/>
    <property type="match status" value="1"/>
</dbReference>
<evidence type="ECO:0000259" key="2">
    <source>
        <dbReference type="Pfam" id="PF22479"/>
    </source>
</evidence>
<dbReference type="AlphaFoldDB" id="A0A166FRP3"/>
<protein>
    <recommendedName>
        <fullName evidence="2">Cyanophage baseplate Pam3 plug gp18 domain-containing protein</fullName>
    </recommendedName>
</protein>
<dbReference type="OrthoDB" id="1697005at2"/>
<dbReference type="EMBL" id="JYDC01000115">
    <property type="protein sequence ID" value="KZL35713.1"/>
    <property type="molecule type" value="Genomic_DNA"/>
</dbReference>
<dbReference type="RefSeq" id="WP_054759792.1">
    <property type="nucleotide sequence ID" value="NZ_JYDC01000115.1"/>
</dbReference>
<gene>
    <name evidence="3" type="ORF">TY91_15735</name>
</gene>
<evidence type="ECO:0000256" key="1">
    <source>
        <dbReference type="SAM" id="MobiDB-lite"/>
    </source>
</evidence>
<accession>A0A166FRP3</accession>
<evidence type="ECO:0000313" key="4">
    <source>
        <dbReference type="Proteomes" id="UP000076480"/>
    </source>
</evidence>
<keyword evidence="4" id="KW-1185">Reference proteome</keyword>
<evidence type="ECO:0000313" key="3">
    <source>
        <dbReference type="EMBL" id="KZL35713.1"/>
    </source>
</evidence>
<dbReference type="InterPro" id="IPR054252">
    <property type="entry name" value="Pam3_gp18"/>
</dbReference>
<proteinExistence type="predicted"/>
<sequence>MSLRDKLIIDTSDLPNYVVLPVGTENFTIEFDYRERYDNFYFNLYDADDNPLITGEKLVYGVPLWNINDANLPSVTIIPLDETGVENTVSIDNFQISVFLYFEDLDPGIEDPDSDDIDENDTDNSDLLDDDNGSSLIEDEPSDDDNEYALPSDWGDEQ</sequence>
<name>A0A166FRP3_SECCO</name>
<feature type="region of interest" description="Disordered" evidence="1">
    <location>
        <begin position="107"/>
        <end position="158"/>
    </location>
</feature>